<sequence>MEKFGTRKKTRDRFLVSGLFIEGSHAPRMSHLSRGKAASSFSDCDIGMDASDWEEINLCDVGRCAAESGNTVKNRALFLL</sequence>
<comment type="caution">
    <text evidence="1">The sequence shown here is derived from an EMBL/GenBank/DDBJ whole genome shotgun (WGS) entry which is preliminary data.</text>
</comment>
<protein>
    <submittedName>
        <fullName evidence="1">Uncharacterized protein</fullName>
    </submittedName>
</protein>
<evidence type="ECO:0000313" key="1">
    <source>
        <dbReference type="EMBL" id="MBP1857311.1"/>
    </source>
</evidence>
<dbReference type="EMBL" id="JAGGJV010000001">
    <property type="protein sequence ID" value="MBP1857311.1"/>
    <property type="molecule type" value="Genomic_DNA"/>
</dbReference>
<name>A0ABS4EH85_9HYPH</name>
<keyword evidence="2" id="KW-1185">Reference proteome</keyword>
<dbReference type="RefSeq" id="WP_209848873.1">
    <property type="nucleotide sequence ID" value="NZ_JAGGJV010000001.1"/>
</dbReference>
<gene>
    <name evidence="1" type="ORF">J2Z75_000791</name>
</gene>
<reference evidence="1 2" key="1">
    <citation type="submission" date="2021-03" db="EMBL/GenBank/DDBJ databases">
        <title>Genomic Encyclopedia of Type Strains, Phase IV (KMG-IV): sequencing the most valuable type-strain genomes for metagenomic binning, comparative biology and taxonomic classification.</title>
        <authorList>
            <person name="Goeker M."/>
        </authorList>
    </citation>
    <scope>NUCLEOTIDE SEQUENCE [LARGE SCALE GENOMIC DNA]</scope>
    <source>
        <strain evidence="1 2">DSM 26427</strain>
    </source>
</reference>
<accession>A0ABS4EH85</accession>
<dbReference type="Proteomes" id="UP000823786">
    <property type="component" value="Unassembled WGS sequence"/>
</dbReference>
<proteinExistence type="predicted"/>
<organism evidence="1 2">
    <name type="scientific">Rhizobium herbae</name>
    <dbReference type="NCBI Taxonomy" id="508661"/>
    <lineage>
        <taxon>Bacteria</taxon>
        <taxon>Pseudomonadati</taxon>
        <taxon>Pseudomonadota</taxon>
        <taxon>Alphaproteobacteria</taxon>
        <taxon>Hyphomicrobiales</taxon>
        <taxon>Rhizobiaceae</taxon>
        <taxon>Rhizobium/Agrobacterium group</taxon>
        <taxon>Rhizobium</taxon>
    </lineage>
</organism>
<evidence type="ECO:0000313" key="2">
    <source>
        <dbReference type="Proteomes" id="UP000823786"/>
    </source>
</evidence>